<dbReference type="EMBL" id="QGMG01000182">
    <property type="protein sequence ID" value="TVY56146.1"/>
    <property type="molecule type" value="Genomic_DNA"/>
</dbReference>
<evidence type="ECO:0000256" key="5">
    <source>
        <dbReference type="SAM" id="MobiDB-lite"/>
    </source>
</evidence>
<dbReference type="PANTHER" id="PTHR39136">
    <property type="entry name" value="ALTERED INHERITANCE OF MITOCHONDRIA PROTEIN 11"/>
    <property type="match status" value="1"/>
</dbReference>
<feature type="compositionally biased region" description="Basic and acidic residues" evidence="5">
    <location>
        <begin position="179"/>
        <end position="192"/>
    </location>
</feature>
<keyword evidence="1 4" id="KW-0812">Transmembrane</keyword>
<feature type="transmembrane region" description="Helical" evidence="4">
    <location>
        <begin position="95"/>
        <end position="118"/>
    </location>
</feature>
<name>A0A7D8UTY9_9HELO</name>
<gene>
    <name evidence="4 6" type="primary">AIM11</name>
    <name evidence="6" type="ORF">LCER1_G002579</name>
</gene>
<dbReference type="GO" id="GO:0005739">
    <property type="term" value="C:mitochondrion"/>
    <property type="evidence" value="ECO:0007669"/>
    <property type="project" value="TreeGrafter"/>
</dbReference>
<dbReference type="Proteomes" id="UP000481288">
    <property type="component" value="Unassembled WGS sequence"/>
</dbReference>
<evidence type="ECO:0000256" key="1">
    <source>
        <dbReference type="ARBA" id="ARBA00022692"/>
    </source>
</evidence>
<evidence type="ECO:0000256" key="4">
    <source>
        <dbReference type="RuleBase" id="RU367098"/>
    </source>
</evidence>
<keyword evidence="3 4" id="KW-0472">Membrane</keyword>
<feature type="transmembrane region" description="Helical" evidence="4">
    <location>
        <begin position="43"/>
        <end position="60"/>
    </location>
</feature>
<proteinExistence type="inferred from homology"/>
<evidence type="ECO:0000313" key="6">
    <source>
        <dbReference type="EMBL" id="TVY56146.1"/>
    </source>
</evidence>
<protein>
    <recommendedName>
        <fullName evidence="4">Altered inheritance of mitochondria protein 11</fullName>
    </recommendedName>
</protein>
<comment type="similarity">
    <text evidence="4">Belongs to the AIM11 family.</text>
</comment>
<evidence type="ECO:0000256" key="2">
    <source>
        <dbReference type="ARBA" id="ARBA00022989"/>
    </source>
</evidence>
<dbReference type="PANTHER" id="PTHR39136:SF1">
    <property type="entry name" value="ALTERED INHERITANCE OF MITOCHONDRIA PROTEIN 11"/>
    <property type="match status" value="1"/>
</dbReference>
<keyword evidence="2 4" id="KW-1133">Transmembrane helix</keyword>
<feature type="compositionally biased region" description="Low complexity" evidence="5">
    <location>
        <begin position="14"/>
        <end position="34"/>
    </location>
</feature>
<feature type="compositionally biased region" description="Pro residues" evidence="5">
    <location>
        <begin position="1"/>
        <end position="13"/>
    </location>
</feature>
<dbReference type="InterPro" id="IPR038814">
    <property type="entry name" value="AIM11"/>
</dbReference>
<dbReference type="OrthoDB" id="3558022at2759"/>
<reference evidence="6 7" key="1">
    <citation type="submission" date="2018-05" db="EMBL/GenBank/DDBJ databases">
        <title>Whole genome sequencing for identification of molecular markers to develop diagnostic detection tools for the regulated plant pathogen Lachnellula willkommii.</title>
        <authorList>
            <person name="Giroux E."/>
            <person name="Bilodeau G."/>
        </authorList>
    </citation>
    <scope>NUCLEOTIDE SEQUENCE [LARGE SCALE GENOMIC DNA]</scope>
    <source>
        <strain evidence="6 7">CBS 625.97</strain>
    </source>
</reference>
<accession>A0A7D8UTY9</accession>
<sequence length="192" mass="21110">MAPSQPAPAPAPAPALAAAPTAQHPATPESRSSFFSQRSRRQLGLFCAGAGFFAVSMAITRRSLVRRYKATIPKFYQPNNRPGFEVNGAMEALEALNLATINVLSVSMMVGGGLAWALDISSLDDMRRKVRINMGMDASQEDSEAEEEIEGMIATILARKEFKHLLGKEKEKEEEEEEGKEKQEAKVEEDQR</sequence>
<dbReference type="AlphaFoldDB" id="A0A7D8UTY9"/>
<organism evidence="6 7">
    <name type="scientific">Lachnellula cervina</name>
    <dbReference type="NCBI Taxonomy" id="1316786"/>
    <lineage>
        <taxon>Eukaryota</taxon>
        <taxon>Fungi</taxon>
        <taxon>Dikarya</taxon>
        <taxon>Ascomycota</taxon>
        <taxon>Pezizomycotina</taxon>
        <taxon>Leotiomycetes</taxon>
        <taxon>Helotiales</taxon>
        <taxon>Lachnaceae</taxon>
        <taxon>Lachnellula</taxon>
    </lineage>
</organism>
<comment type="subcellular location">
    <subcellularLocation>
        <location evidence="4">Membrane</location>
        <topology evidence="4">Multi-pass membrane protein</topology>
    </subcellularLocation>
</comment>
<comment type="caution">
    <text evidence="6">The sequence shown here is derived from an EMBL/GenBank/DDBJ whole genome shotgun (WGS) entry which is preliminary data.</text>
</comment>
<keyword evidence="7" id="KW-1185">Reference proteome</keyword>
<dbReference type="GO" id="GO:0016020">
    <property type="term" value="C:membrane"/>
    <property type="evidence" value="ECO:0007669"/>
    <property type="project" value="UniProtKB-SubCell"/>
</dbReference>
<evidence type="ECO:0000313" key="7">
    <source>
        <dbReference type="Proteomes" id="UP000481288"/>
    </source>
</evidence>
<evidence type="ECO:0000256" key="3">
    <source>
        <dbReference type="ARBA" id="ARBA00023136"/>
    </source>
</evidence>
<feature type="region of interest" description="Disordered" evidence="5">
    <location>
        <begin position="168"/>
        <end position="192"/>
    </location>
</feature>
<feature type="region of interest" description="Disordered" evidence="5">
    <location>
        <begin position="1"/>
        <end position="34"/>
    </location>
</feature>